<keyword evidence="4" id="KW-0804">Transcription</keyword>
<dbReference type="AlphaFoldDB" id="A0A2S2QJM8"/>
<dbReference type="Proteomes" id="UP000694846">
    <property type="component" value="Unplaced"/>
</dbReference>
<dbReference type="CDD" id="cd08047">
    <property type="entry name" value="TAF7"/>
    <property type="match status" value="1"/>
</dbReference>
<evidence type="ECO:0000313" key="9">
    <source>
        <dbReference type="Proteomes" id="UP000694846"/>
    </source>
</evidence>
<evidence type="ECO:0000313" key="10">
    <source>
        <dbReference type="RefSeq" id="XP_025420850.1"/>
    </source>
</evidence>
<feature type="domain" description="TAFII55 protein conserved region" evidence="7">
    <location>
        <begin position="11"/>
        <end position="171"/>
    </location>
</feature>
<dbReference type="InterPro" id="IPR006751">
    <property type="entry name" value="TAFII55_prot_cons_reg"/>
</dbReference>
<reference evidence="8" key="1">
    <citation type="submission" date="2018-04" db="EMBL/GenBank/DDBJ databases">
        <title>Transcriptome assembly of Sipha flava.</title>
        <authorList>
            <person name="Scully E.D."/>
            <person name="Geib S.M."/>
            <person name="Palmer N.A."/>
            <person name="Koch K."/>
            <person name="Bradshaw J."/>
            <person name="Heng-Moss T."/>
            <person name="Sarath G."/>
        </authorList>
    </citation>
    <scope>NUCLEOTIDE SEQUENCE</scope>
</reference>
<organism evidence="8">
    <name type="scientific">Sipha flava</name>
    <name type="common">yellow sugarcane aphid</name>
    <dbReference type="NCBI Taxonomy" id="143950"/>
    <lineage>
        <taxon>Eukaryota</taxon>
        <taxon>Metazoa</taxon>
        <taxon>Ecdysozoa</taxon>
        <taxon>Arthropoda</taxon>
        <taxon>Hexapoda</taxon>
        <taxon>Insecta</taxon>
        <taxon>Pterygota</taxon>
        <taxon>Neoptera</taxon>
        <taxon>Paraneoptera</taxon>
        <taxon>Hemiptera</taxon>
        <taxon>Sternorrhyncha</taxon>
        <taxon>Aphidomorpha</taxon>
        <taxon>Aphidoidea</taxon>
        <taxon>Aphididae</taxon>
        <taxon>Sipha</taxon>
    </lineage>
</organism>
<dbReference type="GO" id="GO:0051123">
    <property type="term" value="P:RNA polymerase II preinitiation complex assembly"/>
    <property type="evidence" value="ECO:0007669"/>
    <property type="project" value="TreeGrafter"/>
</dbReference>
<protein>
    <submittedName>
        <fullName evidence="8 10">Transcription initiation factor TFIID subunit 7</fullName>
    </submittedName>
</protein>
<evidence type="ECO:0000259" key="7">
    <source>
        <dbReference type="SMART" id="SM01370"/>
    </source>
</evidence>
<dbReference type="GO" id="GO:0005669">
    <property type="term" value="C:transcription factor TFIID complex"/>
    <property type="evidence" value="ECO:0007669"/>
    <property type="project" value="InterPro"/>
</dbReference>
<gene>
    <name evidence="8" type="primary">Taf7</name>
    <name evidence="10" type="synonym">LOC112690955</name>
    <name evidence="8" type="ORF">g.79518</name>
</gene>
<dbReference type="EMBL" id="GGMS01008734">
    <property type="protein sequence ID" value="MBY77937.1"/>
    <property type="molecule type" value="Transcribed_RNA"/>
</dbReference>
<dbReference type="Pfam" id="PF04658">
    <property type="entry name" value="TAFII55_N"/>
    <property type="match status" value="1"/>
</dbReference>
<dbReference type="GO" id="GO:0016251">
    <property type="term" value="F:RNA polymerase II general transcription initiation factor activity"/>
    <property type="evidence" value="ECO:0007669"/>
    <property type="project" value="TreeGrafter"/>
</dbReference>
<evidence type="ECO:0000256" key="3">
    <source>
        <dbReference type="ARBA" id="ARBA00023015"/>
    </source>
</evidence>
<keyword evidence="3" id="KW-0805">Transcription regulation</keyword>
<reference evidence="10" key="2">
    <citation type="submission" date="2025-04" db="UniProtKB">
        <authorList>
            <consortium name="RefSeq"/>
        </authorList>
    </citation>
    <scope>IDENTIFICATION</scope>
    <source>
        <tissue evidence="10">Whole body</tissue>
    </source>
</reference>
<evidence type="ECO:0000313" key="8">
    <source>
        <dbReference type="EMBL" id="MBY77937.1"/>
    </source>
</evidence>
<name>A0A2S2QJM8_9HEMI</name>
<evidence type="ECO:0000256" key="1">
    <source>
        <dbReference type="ARBA" id="ARBA00004123"/>
    </source>
</evidence>
<accession>A0A2S2QJM8</accession>
<keyword evidence="9" id="KW-1185">Reference proteome</keyword>
<keyword evidence="5" id="KW-0539">Nucleus</keyword>
<evidence type="ECO:0000256" key="2">
    <source>
        <dbReference type="ARBA" id="ARBA00009368"/>
    </source>
</evidence>
<keyword evidence="6" id="KW-0175">Coiled coil</keyword>
<dbReference type="SMART" id="SM01370">
    <property type="entry name" value="TAFII55_N"/>
    <property type="match status" value="1"/>
</dbReference>
<dbReference type="GO" id="GO:0003743">
    <property type="term" value="F:translation initiation factor activity"/>
    <property type="evidence" value="ECO:0007669"/>
    <property type="project" value="UniProtKB-KW"/>
</dbReference>
<evidence type="ECO:0000256" key="5">
    <source>
        <dbReference type="ARBA" id="ARBA00023242"/>
    </source>
</evidence>
<comment type="similarity">
    <text evidence="2">Belongs to the TAF7 family.</text>
</comment>
<proteinExistence type="inferred from homology"/>
<evidence type="ECO:0000256" key="4">
    <source>
        <dbReference type="ARBA" id="ARBA00023163"/>
    </source>
</evidence>
<dbReference type="OrthoDB" id="153872at2759"/>
<dbReference type="InterPro" id="IPR037817">
    <property type="entry name" value="TAF7"/>
</dbReference>
<feature type="coiled-coil region" evidence="6">
    <location>
        <begin position="338"/>
        <end position="372"/>
    </location>
</feature>
<dbReference type="PANTHER" id="PTHR12228:SF0">
    <property type="entry name" value="TATA-BOX BINDING PROTEIN ASSOCIATED FACTOR 7"/>
    <property type="match status" value="1"/>
</dbReference>
<keyword evidence="8" id="KW-0396">Initiation factor</keyword>
<dbReference type="PANTHER" id="PTHR12228">
    <property type="entry name" value="TRANSCRIPTION INITIATION FACTOR TFIID 55 KD SUBUNIT-RELATED"/>
    <property type="match status" value="1"/>
</dbReference>
<sequence>MEEKPDPAIELESEVILRVPTEAADTLRELIRKDTKEQISIKLENDIRRGEVIIGNHHLYAKVFDLPTIIEGQKTIDNKTVYKTADICQMILCKEDKEFLQSDEEDKTKVLKKKEPNKVDKKYLWPHGITPPLKNVRKRRFRKTLRKKYVEAPEIEKEVKYLLKSDSEASSVKWEVVSETEVQNNRKVKEEPFMQGEMHNDIKQDIAERDIFGEALSDSDEEAGNINIMDMDEDMSRLSADDSRLSDTNSLMEEKPSISGSQKLVTEFSKEMFISNDNSQLDIKKEHGMDSTFDESIGYRDDLGEDLKSELELSDDSKLGDMPVLSTLIPLEAGNVSADDIKHKIDQLRQEIEELKERKKQQDMEIANIENINLRERFINISNNLLSEQLDKEQQIQELQSFL</sequence>
<evidence type="ECO:0000256" key="6">
    <source>
        <dbReference type="SAM" id="Coils"/>
    </source>
</evidence>
<keyword evidence="8" id="KW-0648">Protein biosynthesis</keyword>
<comment type="subcellular location">
    <subcellularLocation>
        <location evidence="1">Nucleus</location>
    </subcellularLocation>
</comment>
<dbReference type="RefSeq" id="XP_025420850.1">
    <property type="nucleotide sequence ID" value="XM_025565065.1"/>
</dbReference>